<dbReference type="AlphaFoldDB" id="A0A9P5PGJ6"/>
<name>A0A9P5PGJ6_9AGAR</name>
<sequence>MALVKLGTEEAMRKFRSDLSAPVVEDGDVNEDGTVPTVQAAPGSFNFDWDLHIVTSMTIHKMVFEWRGTLFNLREKEGWNIWQEIKQMFFTTMTEAVAAIGFTIQVRSLSSMASGIYQRYQDPWPPDEDHDEEDDALAAIAAVQISTDWV</sequence>
<accession>A0A9P5PGJ6</accession>
<evidence type="ECO:0000313" key="1">
    <source>
        <dbReference type="EMBL" id="KAF9062889.1"/>
    </source>
</evidence>
<reference evidence="1" key="1">
    <citation type="submission" date="2020-11" db="EMBL/GenBank/DDBJ databases">
        <authorList>
            <consortium name="DOE Joint Genome Institute"/>
            <person name="Ahrendt S."/>
            <person name="Riley R."/>
            <person name="Andreopoulos W."/>
            <person name="Labutti K."/>
            <person name="Pangilinan J."/>
            <person name="Ruiz-Duenas F.J."/>
            <person name="Barrasa J.M."/>
            <person name="Sanchez-Garcia M."/>
            <person name="Camarero S."/>
            <person name="Miyauchi S."/>
            <person name="Serrano A."/>
            <person name="Linde D."/>
            <person name="Babiker R."/>
            <person name="Drula E."/>
            <person name="Ayuso-Fernandez I."/>
            <person name="Pacheco R."/>
            <person name="Padilla G."/>
            <person name="Ferreira P."/>
            <person name="Barriuso J."/>
            <person name="Kellner H."/>
            <person name="Castanera R."/>
            <person name="Alfaro M."/>
            <person name="Ramirez L."/>
            <person name="Pisabarro A.G."/>
            <person name="Kuo A."/>
            <person name="Tritt A."/>
            <person name="Lipzen A."/>
            <person name="He G."/>
            <person name="Yan M."/>
            <person name="Ng V."/>
            <person name="Cullen D."/>
            <person name="Martin F."/>
            <person name="Rosso M.-N."/>
            <person name="Henrissat B."/>
            <person name="Hibbett D."/>
            <person name="Martinez A.T."/>
            <person name="Grigoriev I.V."/>
        </authorList>
    </citation>
    <scope>NUCLEOTIDE SEQUENCE</scope>
    <source>
        <strain evidence="1">AH 40177</strain>
    </source>
</reference>
<keyword evidence="2" id="KW-1185">Reference proteome</keyword>
<gene>
    <name evidence="1" type="ORF">BDP27DRAFT_1368513</name>
</gene>
<protein>
    <submittedName>
        <fullName evidence="1">Uncharacterized protein</fullName>
    </submittedName>
</protein>
<comment type="caution">
    <text evidence="1">The sequence shown here is derived from an EMBL/GenBank/DDBJ whole genome shotgun (WGS) entry which is preliminary data.</text>
</comment>
<dbReference type="EMBL" id="JADNRY010000160">
    <property type="protein sequence ID" value="KAF9062889.1"/>
    <property type="molecule type" value="Genomic_DNA"/>
</dbReference>
<dbReference type="Proteomes" id="UP000772434">
    <property type="component" value="Unassembled WGS sequence"/>
</dbReference>
<organism evidence="1 2">
    <name type="scientific">Rhodocollybia butyracea</name>
    <dbReference type="NCBI Taxonomy" id="206335"/>
    <lineage>
        <taxon>Eukaryota</taxon>
        <taxon>Fungi</taxon>
        <taxon>Dikarya</taxon>
        <taxon>Basidiomycota</taxon>
        <taxon>Agaricomycotina</taxon>
        <taxon>Agaricomycetes</taxon>
        <taxon>Agaricomycetidae</taxon>
        <taxon>Agaricales</taxon>
        <taxon>Marasmiineae</taxon>
        <taxon>Omphalotaceae</taxon>
        <taxon>Rhodocollybia</taxon>
    </lineage>
</organism>
<evidence type="ECO:0000313" key="2">
    <source>
        <dbReference type="Proteomes" id="UP000772434"/>
    </source>
</evidence>
<proteinExistence type="predicted"/>